<evidence type="ECO:0000256" key="7">
    <source>
        <dbReference type="ARBA" id="ARBA00022553"/>
    </source>
</evidence>
<reference evidence="22" key="3">
    <citation type="submission" date="2025-08" db="UniProtKB">
        <authorList>
            <consortium name="Ensembl"/>
        </authorList>
    </citation>
    <scope>IDENTIFICATION</scope>
</reference>
<dbReference type="InterPro" id="IPR006052">
    <property type="entry name" value="TNF_dom"/>
</dbReference>
<evidence type="ECO:0000256" key="19">
    <source>
        <dbReference type="PIRSR" id="PIRSR038013-50"/>
    </source>
</evidence>
<keyword evidence="7" id="KW-0597">Phosphoprotein</keyword>
<dbReference type="GO" id="GO:2001238">
    <property type="term" value="P:positive regulation of extrinsic apoptotic signaling pathway"/>
    <property type="evidence" value="ECO:0007669"/>
    <property type="project" value="UniProtKB-ARBA"/>
</dbReference>
<feature type="domain" description="THD" evidence="21">
    <location>
        <begin position="133"/>
        <end position="292"/>
    </location>
</feature>
<dbReference type="GO" id="GO:0005164">
    <property type="term" value="F:tumor necrosis factor receptor binding"/>
    <property type="evidence" value="ECO:0007669"/>
    <property type="project" value="InterPro"/>
</dbReference>
<keyword evidence="23" id="KW-1185">Reference proteome</keyword>
<evidence type="ECO:0000256" key="17">
    <source>
        <dbReference type="ARBA" id="ARBA00074586"/>
    </source>
</evidence>
<keyword evidence="14" id="KW-0472">Membrane</keyword>
<evidence type="ECO:0000256" key="1">
    <source>
        <dbReference type="ARBA" id="ARBA00004401"/>
    </source>
</evidence>
<comment type="similarity">
    <text evidence="3">Belongs to the tumor necrosis factor family.</text>
</comment>
<keyword evidence="13" id="KW-1133">Transmembrane helix</keyword>
<dbReference type="HOGENOM" id="CLU_070339_0_0_1"/>
<comment type="function">
    <text evidence="15">Cytokine that binds to TNFRSF10A/TRAILR1, TNFRSF10B/TRAILR2, TNFRSF10C/TRAILR3, TNFRSF10D/TRAILR4 and possibly also to TNFRSF11B/OPG. Induces apoptosis. Its activity may be modulated by binding to the decoy receptors TNFRSF10C/TRAILR3, TNFRSF10D/TRAILR4 and TNFRSF11B/OPG that cannot induce apoptosis.</text>
</comment>
<dbReference type="EMBL" id="AGCU01052224">
    <property type="status" value="NOT_ANNOTATED_CDS"/>
    <property type="molecule type" value="Genomic_DNA"/>
</dbReference>
<keyword evidence="5" id="KW-0202">Cytokine</keyword>
<dbReference type="GO" id="GO:0005615">
    <property type="term" value="C:extracellular space"/>
    <property type="evidence" value="ECO:0007669"/>
    <property type="project" value="UniProtKB-KW"/>
</dbReference>
<evidence type="ECO:0000313" key="22">
    <source>
        <dbReference type="Ensembl" id="ENSPSIP00000014968.1"/>
    </source>
</evidence>
<dbReference type="GO" id="GO:0005886">
    <property type="term" value="C:plasma membrane"/>
    <property type="evidence" value="ECO:0007669"/>
    <property type="project" value="UniProtKB-SubCell"/>
</dbReference>
<reference evidence="23" key="2">
    <citation type="journal article" date="2013" name="Nat. Genet.">
        <title>The draft genomes of soft-shell turtle and green sea turtle yield insights into the development and evolution of the turtle-specific body plan.</title>
        <authorList>
            <person name="Wang Z."/>
            <person name="Pascual-Anaya J."/>
            <person name="Zadissa A."/>
            <person name="Li W."/>
            <person name="Niimura Y."/>
            <person name="Huang Z."/>
            <person name="Li C."/>
            <person name="White S."/>
            <person name="Xiong Z."/>
            <person name="Fang D."/>
            <person name="Wang B."/>
            <person name="Ming Y."/>
            <person name="Chen Y."/>
            <person name="Zheng Y."/>
            <person name="Kuraku S."/>
            <person name="Pignatelli M."/>
            <person name="Herrero J."/>
            <person name="Beal K."/>
            <person name="Nozawa M."/>
            <person name="Li Q."/>
            <person name="Wang J."/>
            <person name="Zhang H."/>
            <person name="Yu L."/>
            <person name="Shigenobu S."/>
            <person name="Wang J."/>
            <person name="Liu J."/>
            <person name="Flicek P."/>
            <person name="Searle S."/>
            <person name="Wang J."/>
            <person name="Kuratani S."/>
            <person name="Yin Y."/>
            <person name="Aken B."/>
            <person name="Zhang G."/>
            <person name="Irie N."/>
        </authorList>
    </citation>
    <scope>NUCLEOTIDE SEQUENCE [LARGE SCALE GENOMIC DNA]</scope>
    <source>
        <strain evidence="23">Daiwa-1</strain>
    </source>
</reference>
<dbReference type="PANTHER" id="PTHR11471:SF28">
    <property type="entry name" value="DEATH LIGAND 1B-RELATED"/>
    <property type="match status" value="1"/>
</dbReference>
<evidence type="ECO:0000256" key="4">
    <source>
        <dbReference type="ARBA" id="ARBA00022475"/>
    </source>
</evidence>
<sequence length="294" mass="32015">MKQKSSSPCLLAGDHINPGLPLPPTVQPGRQPFVHASGCFISLSTLIISQLKAQTQGSSEELKCLQLIHRLQEVPDLEELMGNQSCLKLASSLKSYVNMVTENVIRRSPLKDAMRSDFNTSTGHLATGALGRASAHLSLRQQSPSQDGGSGHFGELSRSCRHPVTRWEDRTVHTHLQNVTYQAGKLRVSQAGKYYIYSQIYFRYPGAGAAARLSGHQLVQCINRETAYGQPILLLKGVGTKCWAPEAADGLHTLYQGGLFELQAGDQLFVSVSSPAIDYDDTAASYFGAFLLDP</sequence>
<reference evidence="23" key="1">
    <citation type="submission" date="2011-10" db="EMBL/GenBank/DDBJ databases">
        <authorList>
            <consortium name="Soft-shell Turtle Genome Consortium"/>
        </authorList>
    </citation>
    <scope>NUCLEOTIDE SEQUENCE [LARGE SCALE GENOMIC DNA]</scope>
    <source>
        <strain evidence="23">Daiwa-1</strain>
    </source>
</reference>
<keyword evidence="8" id="KW-0812">Transmembrane</keyword>
<keyword evidence="11 19" id="KW-0862">Zinc</keyword>
<evidence type="ECO:0000256" key="3">
    <source>
        <dbReference type="ARBA" id="ARBA00008670"/>
    </source>
</evidence>
<dbReference type="KEGG" id="pss:102454704"/>
<dbReference type="OMA" id="QSCQHPI"/>
<feature type="region of interest" description="Disordered" evidence="20">
    <location>
        <begin position="136"/>
        <end position="157"/>
    </location>
</feature>
<keyword evidence="4" id="KW-1003">Cell membrane</keyword>
<evidence type="ECO:0000256" key="14">
    <source>
        <dbReference type="ARBA" id="ARBA00023136"/>
    </source>
</evidence>
<evidence type="ECO:0000256" key="16">
    <source>
        <dbReference type="ARBA" id="ARBA00063957"/>
    </source>
</evidence>
<protein>
    <recommendedName>
        <fullName evidence="17">Tumor necrosis factor ligand superfamily member 10</fullName>
    </recommendedName>
    <alternativeName>
        <fullName evidence="18">TNF-related apoptosis-inducing ligand</fullName>
    </alternativeName>
</protein>
<evidence type="ECO:0000256" key="2">
    <source>
        <dbReference type="ARBA" id="ARBA00004613"/>
    </source>
</evidence>
<dbReference type="GO" id="GO:0046872">
    <property type="term" value="F:metal ion binding"/>
    <property type="evidence" value="ECO:0007669"/>
    <property type="project" value="UniProtKB-KW"/>
</dbReference>
<evidence type="ECO:0000256" key="15">
    <source>
        <dbReference type="ARBA" id="ARBA00055277"/>
    </source>
</evidence>
<organism evidence="22 23">
    <name type="scientific">Pelodiscus sinensis</name>
    <name type="common">Chinese softshell turtle</name>
    <name type="synonym">Trionyx sinensis</name>
    <dbReference type="NCBI Taxonomy" id="13735"/>
    <lineage>
        <taxon>Eukaryota</taxon>
        <taxon>Metazoa</taxon>
        <taxon>Chordata</taxon>
        <taxon>Craniata</taxon>
        <taxon>Vertebrata</taxon>
        <taxon>Euteleostomi</taxon>
        <taxon>Archelosauria</taxon>
        <taxon>Testudinata</taxon>
        <taxon>Testudines</taxon>
        <taxon>Cryptodira</taxon>
        <taxon>Trionychia</taxon>
        <taxon>Trionychidae</taxon>
        <taxon>Pelodiscus</taxon>
    </lineage>
</organism>
<dbReference type="GO" id="GO:0005125">
    <property type="term" value="F:cytokine activity"/>
    <property type="evidence" value="ECO:0007669"/>
    <property type="project" value="UniProtKB-KW"/>
</dbReference>
<evidence type="ECO:0000256" key="13">
    <source>
        <dbReference type="ARBA" id="ARBA00022989"/>
    </source>
</evidence>
<dbReference type="EMBL" id="AGCU01052225">
    <property type="status" value="NOT_ANNOTATED_CDS"/>
    <property type="molecule type" value="Genomic_DNA"/>
</dbReference>
<evidence type="ECO:0000256" key="8">
    <source>
        <dbReference type="ARBA" id="ARBA00022692"/>
    </source>
</evidence>
<evidence type="ECO:0000256" key="9">
    <source>
        <dbReference type="ARBA" id="ARBA00022703"/>
    </source>
</evidence>
<dbReference type="Pfam" id="PF00229">
    <property type="entry name" value="TNF"/>
    <property type="match status" value="1"/>
</dbReference>
<evidence type="ECO:0000256" key="11">
    <source>
        <dbReference type="ARBA" id="ARBA00022833"/>
    </source>
</evidence>
<dbReference type="CDD" id="cd00184">
    <property type="entry name" value="TNF"/>
    <property type="match status" value="1"/>
</dbReference>
<proteinExistence type="inferred from homology"/>
<evidence type="ECO:0000313" key="23">
    <source>
        <dbReference type="Proteomes" id="UP000007267"/>
    </source>
</evidence>
<evidence type="ECO:0000259" key="21">
    <source>
        <dbReference type="PROSITE" id="PS50049"/>
    </source>
</evidence>
<evidence type="ECO:0000256" key="5">
    <source>
        <dbReference type="ARBA" id="ARBA00022514"/>
    </source>
</evidence>
<dbReference type="InterPro" id="IPR008983">
    <property type="entry name" value="Tumour_necrosis_fac-like_dom"/>
</dbReference>
<dbReference type="GO" id="GO:0006955">
    <property type="term" value="P:immune response"/>
    <property type="evidence" value="ECO:0007669"/>
    <property type="project" value="InterPro"/>
</dbReference>
<dbReference type="GeneTree" id="ENSGT01130000278318"/>
<keyword evidence="9" id="KW-0053">Apoptosis</keyword>
<dbReference type="AlphaFoldDB" id="K7G3V7"/>
<comment type="subunit">
    <text evidence="16">Homotrimer. One TNFSF10 homotrimer interacts with three TNFSF10A mononers. One TNFSF10 homotrimer interacts with three TNFSF10B mononers.</text>
</comment>
<dbReference type="PANTHER" id="PTHR11471">
    <property type="entry name" value="TUMOR NECROSIS FACTOR FAMILY MEMBER"/>
    <property type="match status" value="1"/>
</dbReference>
<dbReference type="Gene3D" id="2.60.120.40">
    <property type="match status" value="1"/>
</dbReference>
<dbReference type="Proteomes" id="UP000007267">
    <property type="component" value="Unassembled WGS sequence"/>
</dbReference>
<dbReference type="eggNOG" id="ENOG502QXFS">
    <property type="taxonomic scope" value="Eukaryota"/>
</dbReference>
<accession>K7G3V7</accession>
<evidence type="ECO:0000256" key="20">
    <source>
        <dbReference type="SAM" id="MobiDB-lite"/>
    </source>
</evidence>
<dbReference type="RefSeq" id="XP_014426479.1">
    <property type="nucleotide sequence ID" value="XM_014570993.2"/>
</dbReference>
<evidence type="ECO:0000256" key="6">
    <source>
        <dbReference type="ARBA" id="ARBA00022525"/>
    </source>
</evidence>
<keyword evidence="10 19" id="KW-0479">Metal-binding</keyword>
<dbReference type="PROSITE" id="PS50049">
    <property type="entry name" value="THD_2"/>
    <property type="match status" value="1"/>
</dbReference>
<evidence type="ECO:0000256" key="10">
    <source>
        <dbReference type="ARBA" id="ARBA00022723"/>
    </source>
</evidence>
<keyword evidence="6" id="KW-0964">Secreted</keyword>
<dbReference type="Ensembl" id="ENSPSIT00000015039.1">
    <property type="protein sequence ID" value="ENSPSIP00000014968.1"/>
    <property type="gene ID" value="ENSPSIG00000013404.1"/>
</dbReference>
<dbReference type="InterPro" id="IPR017355">
    <property type="entry name" value="TNF_ligand_10/11"/>
</dbReference>
<dbReference type="FunFam" id="2.60.120.40:FF:000014">
    <property type="entry name" value="Tumor necrosis factor ligand superfamily member"/>
    <property type="match status" value="1"/>
</dbReference>
<dbReference type="SMART" id="SM00207">
    <property type="entry name" value="TNF"/>
    <property type="match status" value="1"/>
</dbReference>
<comment type="subcellular location">
    <subcellularLocation>
        <location evidence="1">Cell membrane</location>
        <topology evidence="1">Single-pass type II membrane protein</topology>
    </subcellularLocation>
    <subcellularLocation>
        <location evidence="2">Secreted</location>
    </subcellularLocation>
</comment>
<dbReference type="SUPFAM" id="SSF49842">
    <property type="entry name" value="TNF-like"/>
    <property type="match status" value="1"/>
</dbReference>
<evidence type="ECO:0000256" key="18">
    <source>
        <dbReference type="ARBA" id="ARBA00083215"/>
    </source>
</evidence>
<name>K7G3V7_PELSI</name>
<feature type="binding site" evidence="19">
    <location>
        <position position="242"/>
    </location>
    <ligand>
        <name>Zn(2+)</name>
        <dbReference type="ChEBI" id="CHEBI:29105"/>
        <note>ligand shared between all trimeric partners</note>
    </ligand>
</feature>
<reference evidence="22" key="4">
    <citation type="submission" date="2025-09" db="UniProtKB">
        <authorList>
            <consortium name="Ensembl"/>
        </authorList>
    </citation>
    <scope>IDENTIFICATION</scope>
</reference>
<dbReference type="PIRSF" id="PIRSF038013">
    <property type="entry name" value="TNF10_TNF11"/>
    <property type="match status" value="1"/>
</dbReference>
<dbReference type="OrthoDB" id="5980568at2759"/>
<evidence type="ECO:0000256" key="12">
    <source>
        <dbReference type="ARBA" id="ARBA00022968"/>
    </source>
</evidence>
<keyword evidence="12" id="KW-0735">Signal-anchor</keyword>
<dbReference type="GO" id="GO:0006915">
    <property type="term" value="P:apoptotic process"/>
    <property type="evidence" value="ECO:0007669"/>
    <property type="project" value="UniProtKB-KW"/>
</dbReference>